<evidence type="ECO:0008006" key="4">
    <source>
        <dbReference type="Google" id="ProtNLM"/>
    </source>
</evidence>
<evidence type="ECO:0000313" key="3">
    <source>
        <dbReference type="Proteomes" id="UP000266841"/>
    </source>
</evidence>
<reference evidence="2 3" key="1">
    <citation type="journal article" date="2012" name="Genome Biol.">
        <title>Genome and low-iron response of an oceanic diatom adapted to chronic iron limitation.</title>
        <authorList>
            <person name="Lommer M."/>
            <person name="Specht M."/>
            <person name="Roy A.S."/>
            <person name="Kraemer L."/>
            <person name="Andreson R."/>
            <person name="Gutowska M.A."/>
            <person name="Wolf J."/>
            <person name="Bergner S.V."/>
            <person name="Schilhabel M.B."/>
            <person name="Klostermeier U.C."/>
            <person name="Beiko R.G."/>
            <person name="Rosenstiel P."/>
            <person name="Hippler M."/>
            <person name="Laroche J."/>
        </authorList>
    </citation>
    <scope>NUCLEOTIDE SEQUENCE [LARGE SCALE GENOMIC DNA]</scope>
    <source>
        <strain evidence="2 3">CCMP1005</strain>
    </source>
</reference>
<dbReference type="OrthoDB" id="56844at2759"/>
<keyword evidence="3" id="KW-1185">Reference proteome</keyword>
<name>K0RHX0_THAOC</name>
<organism evidence="2 3">
    <name type="scientific">Thalassiosira oceanica</name>
    <name type="common">Marine diatom</name>
    <dbReference type="NCBI Taxonomy" id="159749"/>
    <lineage>
        <taxon>Eukaryota</taxon>
        <taxon>Sar</taxon>
        <taxon>Stramenopiles</taxon>
        <taxon>Ochrophyta</taxon>
        <taxon>Bacillariophyta</taxon>
        <taxon>Coscinodiscophyceae</taxon>
        <taxon>Thalassiosirophycidae</taxon>
        <taxon>Thalassiosirales</taxon>
        <taxon>Thalassiosiraceae</taxon>
        <taxon>Thalassiosira</taxon>
    </lineage>
</organism>
<dbReference type="Proteomes" id="UP000266841">
    <property type="component" value="Unassembled WGS sequence"/>
</dbReference>
<comment type="caution">
    <text evidence="2">The sequence shown here is derived from an EMBL/GenBank/DDBJ whole genome shotgun (WGS) entry which is preliminary data.</text>
</comment>
<protein>
    <recommendedName>
        <fullName evidence="4">Reverse transcriptase zinc-binding domain-containing protein</fullName>
    </recommendedName>
</protein>
<feature type="non-terminal residue" evidence="2">
    <location>
        <position position="1"/>
    </location>
</feature>
<feature type="region of interest" description="Disordered" evidence="1">
    <location>
        <begin position="384"/>
        <end position="406"/>
    </location>
</feature>
<accession>K0RHX0</accession>
<dbReference type="AlphaFoldDB" id="K0RHX0"/>
<evidence type="ECO:0000256" key="1">
    <source>
        <dbReference type="SAM" id="MobiDB-lite"/>
    </source>
</evidence>
<sequence length="406" mass="46367">EWDQLTREAQLNCACDSGAKRVIHGCAADELPRQRPFPLESICVFVEGEKMTSDTGSHIRFAAHLQLAKQFYNRHGVLTTRQFNQVDWLSVYTTLHGLPRLFRVWACKQVMNIAPTNQNLARRDGRCATCPSCGMHAETTEHVLTCPEEGRVKAFLAAVDTLEEWLESVDTDPVLQYCIVEYLRGRRAVTMMDIARETYAPRLARLGQSQDEIGWTRFLEGMVSKELLRLQTSYIARRRRPVLTAHRWIVGLITRLLEIAHGQWIYRNFVVHDSIAGTLATQAKEVLQAELETQLELGADGLLEEDKYLLEVNLGNLEESMATHKPIGFWQSVRLGRLHQYEGPRPPALRKNHLRDGHIFIRSLNDQAYRLSIVDITKLASTKRRDTQKGVTDLPRRAARGSPYRS</sequence>
<evidence type="ECO:0000313" key="2">
    <source>
        <dbReference type="EMBL" id="EJK51889.1"/>
    </source>
</evidence>
<dbReference type="EMBL" id="AGNL01040824">
    <property type="protein sequence ID" value="EJK51889.1"/>
    <property type="molecule type" value="Genomic_DNA"/>
</dbReference>
<proteinExistence type="predicted"/>
<gene>
    <name evidence="2" type="ORF">THAOC_28896</name>
</gene>